<gene>
    <name evidence="11" type="ORF">EIO64_02830</name>
</gene>
<evidence type="ECO:0000256" key="4">
    <source>
        <dbReference type="ARBA" id="ARBA00022448"/>
    </source>
</evidence>
<evidence type="ECO:0000256" key="8">
    <source>
        <dbReference type="ARBA" id="ARBA00023136"/>
    </source>
</evidence>
<comment type="similarity">
    <text evidence="2">Belongs to the multi antimicrobial extrusion (MATE) (TC 2.A.66.1) family. MepA subfamily.</text>
</comment>
<keyword evidence="12" id="KW-1185">Reference proteome</keyword>
<dbReference type="InterPro" id="IPR048279">
    <property type="entry name" value="MdtK-like"/>
</dbReference>
<feature type="transmembrane region" description="Helical" evidence="10">
    <location>
        <begin position="353"/>
        <end position="377"/>
    </location>
</feature>
<evidence type="ECO:0000256" key="1">
    <source>
        <dbReference type="ARBA" id="ARBA00004651"/>
    </source>
</evidence>
<feature type="transmembrane region" description="Helical" evidence="10">
    <location>
        <begin position="170"/>
        <end position="193"/>
    </location>
</feature>
<reference evidence="12" key="1">
    <citation type="submission" date="2018-12" db="EMBL/GenBank/DDBJ databases">
        <title>Dusodibacter welbiota gen. nov., sp. nov., isolated from human faeces and emended description of the Oscillibacter genus.</title>
        <authorList>
            <person name="Le Roy T."/>
            <person name="Van der Smissen P."/>
            <person name="Delzenne N."/>
            <person name="Muccioli G."/>
            <person name="Collet J.F."/>
            <person name="Cani P.D."/>
        </authorList>
    </citation>
    <scope>NUCLEOTIDE SEQUENCE [LARGE SCALE GENOMIC DNA]</scope>
    <source>
        <strain evidence="12">J115</strain>
    </source>
</reference>
<protein>
    <recommendedName>
        <fullName evidence="3">Multidrug export protein MepA</fullName>
    </recommendedName>
</protein>
<dbReference type="Pfam" id="PF01554">
    <property type="entry name" value="MatE"/>
    <property type="match status" value="2"/>
</dbReference>
<evidence type="ECO:0000256" key="2">
    <source>
        <dbReference type="ARBA" id="ARBA00008417"/>
    </source>
</evidence>
<comment type="subcellular location">
    <subcellularLocation>
        <location evidence="1">Cell membrane</location>
        <topology evidence="1">Multi-pass membrane protein</topology>
    </subcellularLocation>
</comment>
<accession>A0A4D7AFT9</accession>
<keyword evidence="7 10" id="KW-1133">Transmembrane helix</keyword>
<proteinExistence type="inferred from homology"/>
<dbReference type="GO" id="GO:0005886">
    <property type="term" value="C:plasma membrane"/>
    <property type="evidence" value="ECO:0007669"/>
    <property type="project" value="UniProtKB-SubCell"/>
</dbReference>
<evidence type="ECO:0000256" key="6">
    <source>
        <dbReference type="ARBA" id="ARBA00022692"/>
    </source>
</evidence>
<evidence type="ECO:0000256" key="7">
    <source>
        <dbReference type="ARBA" id="ARBA00022989"/>
    </source>
</evidence>
<dbReference type="PANTHER" id="PTHR43823:SF3">
    <property type="entry name" value="MULTIDRUG EXPORT PROTEIN MEPA"/>
    <property type="match status" value="1"/>
</dbReference>
<dbReference type="InterPro" id="IPR051327">
    <property type="entry name" value="MATE_MepA_subfamily"/>
</dbReference>
<dbReference type="PANTHER" id="PTHR43823">
    <property type="entry name" value="SPORULATION PROTEIN YKVU"/>
    <property type="match status" value="1"/>
</dbReference>
<dbReference type="GO" id="GO:0015297">
    <property type="term" value="F:antiporter activity"/>
    <property type="evidence" value="ECO:0007669"/>
    <property type="project" value="InterPro"/>
</dbReference>
<keyword evidence="8 10" id="KW-0472">Membrane</keyword>
<dbReference type="KEGG" id="obj:EIO64_02830"/>
<keyword evidence="4" id="KW-0813">Transport</keyword>
<dbReference type="InterPro" id="IPR045070">
    <property type="entry name" value="MATE_MepA-like"/>
</dbReference>
<evidence type="ECO:0000256" key="3">
    <source>
        <dbReference type="ARBA" id="ARBA00022106"/>
    </source>
</evidence>
<dbReference type="GO" id="GO:0046677">
    <property type="term" value="P:response to antibiotic"/>
    <property type="evidence" value="ECO:0007669"/>
    <property type="project" value="UniProtKB-KW"/>
</dbReference>
<feature type="transmembrane region" description="Helical" evidence="10">
    <location>
        <begin position="389"/>
        <end position="410"/>
    </location>
</feature>
<evidence type="ECO:0000313" key="12">
    <source>
        <dbReference type="Proteomes" id="UP000298642"/>
    </source>
</evidence>
<feature type="transmembrane region" description="Helical" evidence="10">
    <location>
        <begin position="319"/>
        <end position="341"/>
    </location>
</feature>
<dbReference type="PIRSF" id="PIRSF006603">
    <property type="entry name" value="DinF"/>
    <property type="match status" value="1"/>
</dbReference>
<dbReference type="AlphaFoldDB" id="A0A4D7AFT9"/>
<dbReference type="InterPro" id="IPR002528">
    <property type="entry name" value="MATE_fam"/>
</dbReference>
<dbReference type="CDD" id="cd13143">
    <property type="entry name" value="MATE_MepA_like"/>
    <property type="match status" value="1"/>
</dbReference>
<feature type="transmembrane region" description="Helical" evidence="10">
    <location>
        <begin position="141"/>
        <end position="158"/>
    </location>
</feature>
<dbReference type="EMBL" id="CP034413">
    <property type="protein sequence ID" value="QCI58294.1"/>
    <property type="molecule type" value="Genomic_DNA"/>
</dbReference>
<dbReference type="NCBIfam" id="TIGR00797">
    <property type="entry name" value="matE"/>
    <property type="match status" value="1"/>
</dbReference>
<keyword evidence="6 10" id="KW-0812">Transmembrane</keyword>
<evidence type="ECO:0000256" key="5">
    <source>
        <dbReference type="ARBA" id="ARBA00022475"/>
    </source>
</evidence>
<evidence type="ECO:0000256" key="9">
    <source>
        <dbReference type="ARBA" id="ARBA00023251"/>
    </source>
</evidence>
<feature type="transmembrane region" description="Helical" evidence="10">
    <location>
        <begin position="97"/>
        <end position="121"/>
    </location>
</feature>
<name>A0A4D7AFT9_9FIRM</name>
<feature type="transmembrane region" description="Helical" evidence="10">
    <location>
        <begin position="422"/>
        <end position="443"/>
    </location>
</feature>
<dbReference type="GeneID" id="89523108"/>
<evidence type="ECO:0000256" key="10">
    <source>
        <dbReference type="SAM" id="Phobius"/>
    </source>
</evidence>
<feature type="transmembrane region" description="Helical" evidence="10">
    <location>
        <begin position="199"/>
        <end position="219"/>
    </location>
</feature>
<dbReference type="RefSeq" id="WP_136890762.1">
    <property type="nucleotide sequence ID" value="NZ_CP034413.3"/>
</dbReference>
<dbReference type="GO" id="GO:0042910">
    <property type="term" value="F:xenobiotic transmembrane transporter activity"/>
    <property type="evidence" value="ECO:0007669"/>
    <property type="project" value="InterPro"/>
</dbReference>
<sequence length="454" mass="48926">MGEEQEQKFHQLTEEPVSRMISHLAVPCIISMLVTAFYNMADTFFVGMLRSNAATGAVGVVFSMMAVIQAVGFFFGHGSGNFISRELGRRNTDSASNMAATGFFSALFTGLLICVFGEIFLTPLAAFLGSSPTILPYAKDYLRVILIGAPWMTASLVLNNQLRFQGNAIYGTIGIASGAVLNIGLDPLLIFVFDLGVAGAAWATIISQFAGFCLLLAGCTRGATLHIHISRVQLKWSYFKLIIQGGLPSLARQSLASVATICLNHAAMPYGDAAIAAMGVVQRITTFGASAMIGFGQGFQPVCGFNYGARLYHRVKEGFWFCVKVAAVFLLVIGALGFAFAPQLIALFRDDPGVIAIGTVALRFQRVTFFFQAWITMSNMMLQTIGRTVPATFVAMARQGIFFIPLVWLLSLSPLGLLGVQMAQSVSDLLTLAAAVPIQLYVLRQMSQMQPAKI</sequence>
<evidence type="ECO:0000313" key="11">
    <source>
        <dbReference type="EMBL" id="QCI58294.1"/>
    </source>
</evidence>
<feature type="transmembrane region" description="Helical" evidence="10">
    <location>
        <begin position="53"/>
        <end position="76"/>
    </location>
</feature>
<feature type="transmembrane region" description="Helical" evidence="10">
    <location>
        <begin position="21"/>
        <end position="41"/>
    </location>
</feature>
<keyword evidence="5" id="KW-1003">Cell membrane</keyword>
<dbReference type="Proteomes" id="UP000298642">
    <property type="component" value="Chromosome"/>
</dbReference>
<keyword evidence="9" id="KW-0046">Antibiotic resistance</keyword>
<organism evidence="11 12">
    <name type="scientific">Dysosmobacter welbionis</name>
    <dbReference type="NCBI Taxonomy" id="2093857"/>
    <lineage>
        <taxon>Bacteria</taxon>
        <taxon>Bacillati</taxon>
        <taxon>Bacillota</taxon>
        <taxon>Clostridia</taxon>
        <taxon>Eubacteriales</taxon>
        <taxon>Oscillospiraceae</taxon>
        <taxon>Dysosmobacter</taxon>
    </lineage>
</organism>